<feature type="non-terminal residue" evidence="2">
    <location>
        <position position="1"/>
    </location>
</feature>
<dbReference type="AlphaFoldDB" id="A0A9K3D9W3"/>
<evidence type="ECO:0000313" key="2">
    <source>
        <dbReference type="EMBL" id="GIQ90049.1"/>
    </source>
</evidence>
<accession>A0A9K3D9W3</accession>
<proteinExistence type="predicted"/>
<reference evidence="2 3" key="1">
    <citation type="journal article" date="2018" name="PLoS ONE">
        <title>The draft genome of Kipferlia bialata reveals reductive genome evolution in fornicate parasites.</title>
        <authorList>
            <person name="Tanifuji G."/>
            <person name="Takabayashi S."/>
            <person name="Kume K."/>
            <person name="Takagi M."/>
            <person name="Nakayama T."/>
            <person name="Kamikawa R."/>
            <person name="Inagaki Y."/>
            <person name="Hashimoto T."/>
        </authorList>
    </citation>
    <scope>NUCLEOTIDE SEQUENCE [LARGE SCALE GENOMIC DNA]</scope>
    <source>
        <strain evidence="2">NY0173</strain>
    </source>
</reference>
<name>A0A9K3D9W3_9EUKA</name>
<organism evidence="2 3">
    <name type="scientific">Kipferlia bialata</name>
    <dbReference type="NCBI Taxonomy" id="797122"/>
    <lineage>
        <taxon>Eukaryota</taxon>
        <taxon>Metamonada</taxon>
        <taxon>Carpediemonas-like organisms</taxon>
        <taxon>Kipferlia</taxon>
    </lineage>
</organism>
<keyword evidence="3" id="KW-1185">Reference proteome</keyword>
<keyword evidence="2" id="KW-0436">Ligase</keyword>
<gene>
    <name evidence="2" type="ORF">KIPB_012695</name>
</gene>
<dbReference type="GO" id="GO:0016874">
    <property type="term" value="F:ligase activity"/>
    <property type="evidence" value="ECO:0007669"/>
    <property type="project" value="UniProtKB-KW"/>
</dbReference>
<comment type="caution">
    <text evidence="2">The sequence shown here is derived from an EMBL/GenBank/DDBJ whole genome shotgun (WGS) entry which is preliminary data.</text>
</comment>
<feature type="compositionally biased region" description="Basic residues" evidence="1">
    <location>
        <begin position="20"/>
        <end position="31"/>
    </location>
</feature>
<evidence type="ECO:0000313" key="3">
    <source>
        <dbReference type="Proteomes" id="UP000265618"/>
    </source>
</evidence>
<dbReference type="EMBL" id="BDIP01005710">
    <property type="protein sequence ID" value="GIQ90049.1"/>
    <property type="molecule type" value="Genomic_DNA"/>
</dbReference>
<feature type="region of interest" description="Disordered" evidence="1">
    <location>
        <begin position="1"/>
        <end position="31"/>
    </location>
</feature>
<evidence type="ECO:0000256" key="1">
    <source>
        <dbReference type="SAM" id="MobiDB-lite"/>
    </source>
</evidence>
<sequence>MSEQSGKLKAKQKRAEKAAAKKAKAAAKPKKVAPVKAVKEQVVLQTFEYEHETIPGQKKDLRGEMPPAYNPSVIEKNWYEWWQSAGFFTADNSTDPVDKPSFTM</sequence>
<protein>
    <submittedName>
        <fullName evidence="2">Valine-tRNA ligase</fullName>
    </submittedName>
</protein>
<dbReference type="OrthoDB" id="629407at2759"/>
<dbReference type="Proteomes" id="UP000265618">
    <property type="component" value="Unassembled WGS sequence"/>
</dbReference>